<dbReference type="NCBIfam" id="TIGR04564">
    <property type="entry name" value="Synergist_CTERM"/>
    <property type="match status" value="1"/>
</dbReference>
<dbReference type="AlphaFoldDB" id="A0A073IRX5"/>
<feature type="chain" id="PRO_5001689959" description="Bacterial repeat domain-containing protein" evidence="2">
    <location>
        <begin position="25"/>
        <end position="378"/>
    </location>
</feature>
<organism evidence="4 5">
    <name type="scientific">Synergistes jonesii</name>
    <dbReference type="NCBI Taxonomy" id="2754"/>
    <lineage>
        <taxon>Bacteria</taxon>
        <taxon>Thermotogati</taxon>
        <taxon>Synergistota</taxon>
        <taxon>Synergistia</taxon>
        <taxon>Synergistales</taxon>
        <taxon>Synergistaceae</taxon>
        <taxon>Synergistes</taxon>
    </lineage>
</organism>
<dbReference type="STRING" id="2754.EH55_04810"/>
<proteinExistence type="predicted"/>
<feature type="signal peptide" evidence="2">
    <location>
        <begin position="1"/>
        <end position="24"/>
    </location>
</feature>
<name>A0A073IRX5_9BACT</name>
<dbReference type="InterPro" id="IPR030821">
    <property type="entry name" value="Synergist_CTERM"/>
</dbReference>
<evidence type="ECO:0000313" key="4">
    <source>
        <dbReference type="EMBL" id="KEJ92325.1"/>
    </source>
</evidence>
<dbReference type="eggNOG" id="COG4447">
    <property type="taxonomic scope" value="Bacteria"/>
</dbReference>
<dbReference type="Pfam" id="PF18998">
    <property type="entry name" value="Flg_new_2"/>
    <property type="match status" value="1"/>
</dbReference>
<keyword evidence="5" id="KW-1185">Reference proteome</keyword>
<evidence type="ECO:0000313" key="5">
    <source>
        <dbReference type="Proteomes" id="UP000027665"/>
    </source>
</evidence>
<accession>A0A073IRX5</accession>
<protein>
    <recommendedName>
        <fullName evidence="3">Bacterial repeat domain-containing protein</fullName>
    </recommendedName>
</protein>
<dbReference type="EMBL" id="JMKI01000031">
    <property type="protein sequence ID" value="KEJ92325.1"/>
    <property type="molecule type" value="Genomic_DNA"/>
</dbReference>
<evidence type="ECO:0000256" key="2">
    <source>
        <dbReference type="SAM" id="SignalP"/>
    </source>
</evidence>
<evidence type="ECO:0000256" key="1">
    <source>
        <dbReference type="SAM" id="Phobius"/>
    </source>
</evidence>
<gene>
    <name evidence="4" type="ORF">EH55_04810</name>
</gene>
<reference evidence="4 5" key="1">
    <citation type="submission" date="2014-04" db="EMBL/GenBank/DDBJ databases">
        <title>Draft Genome Sequence of Synergistes jonesii.</title>
        <authorList>
            <person name="Coil D.A."/>
            <person name="Eisen J.A."/>
            <person name="Holland-Moritz H.E."/>
        </authorList>
    </citation>
    <scope>NUCLEOTIDE SEQUENCE [LARGE SCALE GENOMIC DNA]</scope>
    <source>
        <strain evidence="4 5">78-1</strain>
    </source>
</reference>
<keyword evidence="1" id="KW-0812">Transmembrane</keyword>
<feature type="transmembrane region" description="Helical" evidence="1">
    <location>
        <begin position="353"/>
        <end position="374"/>
    </location>
</feature>
<evidence type="ECO:0000259" key="3">
    <source>
        <dbReference type="Pfam" id="PF18998"/>
    </source>
</evidence>
<keyword evidence="1" id="KW-1133">Transmembrane helix</keyword>
<keyword evidence="2" id="KW-0732">Signal</keyword>
<comment type="caution">
    <text evidence="4">The sequence shown here is derived from an EMBL/GenBank/DDBJ whole genome shotgun (WGS) entry which is preliminary data.</text>
</comment>
<feature type="domain" description="Bacterial repeat" evidence="3">
    <location>
        <begin position="271"/>
        <end position="346"/>
    </location>
</feature>
<dbReference type="OrthoDB" id="996574at2"/>
<dbReference type="InterPro" id="IPR044060">
    <property type="entry name" value="Bacterial_rp_domain"/>
</dbReference>
<dbReference type="GeneID" id="90984797"/>
<sequence length="378" mass="40207">MKRVRTVSALAAALLLIFALAAAAAPRSVTIEEFECDGMKCGDFTYYTYFAKLDENGRMSTPCWYPGDRQEPAAPPTAELLAPFIPAGYTGDVVAETFYRVKFNEKTDAPGHMPAGGYEIMAYDMPPEWQAEMNSADLFIIVDSEGKAVSADHRLGQYAGNYAVTLAQDYAYSPSIYAVKLTHTPLPKYSLTASAGANGAVTPAEAEIEEGYSQDFEIKANEGYLIKSLTLDGAAVKEAIGLGAYVLKLENVTATHKIAAEFEPAPLPTFAITASAGENGTITPSGEVTVEQGTAQKFEIKASEGYVIDKLTVDGKEDEEASGKESFSFTFENVTETHTIAADFKRAHSGGGGGGGCNAGLGALSLLALLPLALRRKK</sequence>
<dbReference type="RefSeq" id="WP_051682726.1">
    <property type="nucleotide sequence ID" value="NZ_CAMETI010000009.1"/>
</dbReference>
<dbReference type="PROSITE" id="PS50890">
    <property type="entry name" value="PUA"/>
    <property type="match status" value="1"/>
</dbReference>
<keyword evidence="1" id="KW-0472">Membrane</keyword>
<dbReference type="Proteomes" id="UP000027665">
    <property type="component" value="Unassembled WGS sequence"/>
</dbReference>